<reference evidence="1" key="1">
    <citation type="submission" date="2022-07" db="EMBL/GenBank/DDBJ databases">
        <title>Gramela sediminis sp. nov., isolated from deep-sea sediment of the Indian Ocean.</title>
        <authorList>
            <person name="Shi H."/>
        </authorList>
    </citation>
    <scope>NUCLEOTIDE SEQUENCE</scope>
    <source>
        <strain evidence="1">GC03-9</strain>
    </source>
</reference>
<dbReference type="AlphaFoldDB" id="A0A9X2RBR8"/>
<proteinExistence type="predicted"/>
<gene>
    <name evidence="1" type="ORF">MKO06_14940</name>
</gene>
<dbReference type="RefSeq" id="WP_241552077.1">
    <property type="nucleotide sequence ID" value="NZ_JANCNS010000003.1"/>
</dbReference>
<comment type="caution">
    <text evidence="1">The sequence shown here is derived from an EMBL/GenBank/DDBJ whole genome shotgun (WGS) entry which is preliminary data.</text>
</comment>
<dbReference type="Proteomes" id="UP001155280">
    <property type="component" value="Unassembled WGS sequence"/>
</dbReference>
<sequence>MVTPYLLLTRLYRLEACNDKIMSRYKLLNQAGDSRKSVCNERLEVRKKIRTELTQSIHKVRNDNCTEAEKPLLYIISSSVRGSFFMRYLFLNKDWRALQSFERHNLHLYYEALYTPDASRKIIDLLLRQKERIEDYLQED</sequence>
<protein>
    <submittedName>
        <fullName evidence="1">Uncharacterized protein</fullName>
    </submittedName>
</protein>
<evidence type="ECO:0000313" key="2">
    <source>
        <dbReference type="Proteomes" id="UP001155280"/>
    </source>
</evidence>
<evidence type="ECO:0000313" key="1">
    <source>
        <dbReference type="EMBL" id="MCP9201204.1"/>
    </source>
</evidence>
<organism evidence="1 2">
    <name type="scientific">Christiangramia oceanisediminis</name>
    <dbReference type="NCBI Taxonomy" id="2920386"/>
    <lineage>
        <taxon>Bacteria</taxon>
        <taxon>Pseudomonadati</taxon>
        <taxon>Bacteroidota</taxon>
        <taxon>Flavobacteriia</taxon>
        <taxon>Flavobacteriales</taxon>
        <taxon>Flavobacteriaceae</taxon>
        <taxon>Christiangramia</taxon>
    </lineage>
</organism>
<name>A0A9X2RBR8_9FLAO</name>
<keyword evidence="2" id="KW-1185">Reference proteome</keyword>
<dbReference type="EMBL" id="JANCNS010000003">
    <property type="protein sequence ID" value="MCP9201204.1"/>
    <property type="molecule type" value="Genomic_DNA"/>
</dbReference>
<accession>A0A9X2RBR8</accession>